<reference evidence="1" key="1">
    <citation type="submission" date="2025-08" db="UniProtKB">
        <authorList>
            <consortium name="Ensembl"/>
        </authorList>
    </citation>
    <scope>IDENTIFICATION</scope>
</reference>
<evidence type="ECO:0000313" key="1">
    <source>
        <dbReference type="Ensembl" id="ENSMSIP00000018834.1"/>
    </source>
</evidence>
<name>A0A8C6HAR6_MUSSI</name>
<proteinExistence type="predicted"/>
<dbReference type="AlphaFoldDB" id="A0A8C6HAR6"/>
<keyword evidence="2" id="KW-1185">Reference proteome</keyword>
<protein>
    <submittedName>
        <fullName evidence="1">Uncharacterized protein</fullName>
    </submittedName>
</protein>
<reference evidence="1" key="2">
    <citation type="submission" date="2025-09" db="UniProtKB">
        <authorList>
            <consortium name="Ensembl"/>
        </authorList>
    </citation>
    <scope>IDENTIFICATION</scope>
</reference>
<accession>A0A8C6HAR6</accession>
<dbReference type="Ensembl" id="ENSMSIT00000023793.1">
    <property type="protein sequence ID" value="ENSMSIP00000018834.1"/>
    <property type="gene ID" value="ENSMSIG00000016055.1"/>
</dbReference>
<sequence>MVNPTMFFEITADDEPLGRFSFEKNPSHWLGGVPASLAPAGLSHYKLYWNRCCVLLTGDPKILGVLEHLGSGESSGDRGTVCGVCTQGLDQLFLIFIR</sequence>
<dbReference type="Proteomes" id="UP000694415">
    <property type="component" value="Unplaced"/>
</dbReference>
<evidence type="ECO:0000313" key="2">
    <source>
        <dbReference type="Proteomes" id="UP000694415"/>
    </source>
</evidence>
<organism evidence="1 2">
    <name type="scientific">Mus spicilegus</name>
    <name type="common">Mound-building mouse</name>
    <dbReference type="NCBI Taxonomy" id="10103"/>
    <lineage>
        <taxon>Eukaryota</taxon>
        <taxon>Metazoa</taxon>
        <taxon>Chordata</taxon>
        <taxon>Craniata</taxon>
        <taxon>Vertebrata</taxon>
        <taxon>Euteleostomi</taxon>
        <taxon>Mammalia</taxon>
        <taxon>Eutheria</taxon>
        <taxon>Euarchontoglires</taxon>
        <taxon>Glires</taxon>
        <taxon>Rodentia</taxon>
        <taxon>Myomorpha</taxon>
        <taxon>Muroidea</taxon>
        <taxon>Muridae</taxon>
        <taxon>Murinae</taxon>
        <taxon>Mus</taxon>
        <taxon>Mus</taxon>
    </lineage>
</organism>